<feature type="domain" description="Capsule synthesis protein CapA" evidence="4">
    <location>
        <begin position="61"/>
        <end position="325"/>
    </location>
</feature>
<feature type="compositionally biased region" description="Basic and acidic residues" evidence="2">
    <location>
        <begin position="187"/>
        <end position="205"/>
    </location>
</feature>
<feature type="region of interest" description="Disordered" evidence="2">
    <location>
        <begin position="187"/>
        <end position="208"/>
    </location>
</feature>
<dbReference type="EMBL" id="LBYI01000009">
    <property type="protein sequence ID" value="KKR50637.1"/>
    <property type="molecule type" value="Genomic_DNA"/>
</dbReference>
<evidence type="ECO:0000256" key="3">
    <source>
        <dbReference type="SAM" id="Phobius"/>
    </source>
</evidence>
<keyword evidence="3" id="KW-1133">Transmembrane helix</keyword>
<evidence type="ECO:0000256" key="2">
    <source>
        <dbReference type="SAM" id="MobiDB-lite"/>
    </source>
</evidence>
<keyword evidence="3" id="KW-0812">Transmembrane</keyword>
<dbReference type="SUPFAM" id="SSF56300">
    <property type="entry name" value="Metallo-dependent phosphatases"/>
    <property type="match status" value="1"/>
</dbReference>
<dbReference type="InterPro" id="IPR019079">
    <property type="entry name" value="Capsule_synth_CapA"/>
</dbReference>
<dbReference type="PANTHER" id="PTHR33393">
    <property type="entry name" value="POLYGLUTAMINE SYNTHESIS ACCESSORY PROTEIN RV0574C-RELATED"/>
    <property type="match status" value="1"/>
</dbReference>
<proteinExistence type="inferred from homology"/>
<dbReference type="AlphaFoldDB" id="A0A0G0UK74"/>
<accession>A0A0G0UK74</accession>
<keyword evidence="3" id="KW-0472">Membrane</keyword>
<dbReference type="InterPro" id="IPR052169">
    <property type="entry name" value="CW_Biosynth-Accessory"/>
</dbReference>
<protein>
    <submittedName>
        <fullName evidence="5">Poly-gamma-glutamate synthetase complex A</fullName>
    </submittedName>
</protein>
<dbReference type="Pfam" id="PF09587">
    <property type="entry name" value="PGA_cap"/>
    <property type="match status" value="1"/>
</dbReference>
<dbReference type="PANTHER" id="PTHR33393:SF11">
    <property type="entry name" value="POLYGLUTAMINE SYNTHESIS ACCESSORY PROTEIN RV0574C-RELATED"/>
    <property type="match status" value="1"/>
</dbReference>
<dbReference type="InterPro" id="IPR029052">
    <property type="entry name" value="Metallo-depent_PP-like"/>
</dbReference>
<reference evidence="5 6" key="1">
    <citation type="journal article" date="2015" name="Nature">
        <title>rRNA introns, odd ribosomes, and small enigmatic genomes across a large radiation of phyla.</title>
        <authorList>
            <person name="Brown C.T."/>
            <person name="Hug L.A."/>
            <person name="Thomas B.C."/>
            <person name="Sharon I."/>
            <person name="Castelle C.J."/>
            <person name="Singh A."/>
            <person name="Wilkins M.J."/>
            <person name="Williams K.H."/>
            <person name="Banfield J.F."/>
        </authorList>
    </citation>
    <scope>NUCLEOTIDE SEQUENCE [LARGE SCALE GENOMIC DNA]</scope>
</reference>
<evidence type="ECO:0000256" key="1">
    <source>
        <dbReference type="ARBA" id="ARBA00005662"/>
    </source>
</evidence>
<evidence type="ECO:0000313" key="6">
    <source>
        <dbReference type="Proteomes" id="UP000034531"/>
    </source>
</evidence>
<dbReference type="CDD" id="cd07381">
    <property type="entry name" value="MPP_CapA"/>
    <property type="match status" value="1"/>
</dbReference>
<sequence>MVKIYKQSSKIKKILIIILIIVLDIGVSLYLFRNRTQNVRISSNKVIENTVPAVKENNIWSMLITGDVIPARSVNWQMTLKNDFMWPLRGIKDILQSADLTLINLESPLISNCPITNEGMKFCGDTRFAQSLKTSGVDVVNLANNHSLNYGWEGLGETEKLLNNLGIDTVGYTNNVCYYSSNPDADRDEKLSEKSSHPAKPDCVGRQDSNNNVDCSSSVIKVVQNIKVGFLGYNTVGQQLNRELVSKQITDLRKSVDIIVISIHWGKEYTQIPEKEAEDPKELGRWFIDSGADIIVGNHPHVIQPFEFYGKGVIFYAMGNTVFDQEWSSETKKGNLVKLNFLGKQLQNNKIEIIPIGIRNYGEAFIP</sequence>
<evidence type="ECO:0000313" key="5">
    <source>
        <dbReference type="EMBL" id="KKR50637.1"/>
    </source>
</evidence>
<feature type="transmembrane region" description="Helical" evidence="3">
    <location>
        <begin position="14"/>
        <end position="32"/>
    </location>
</feature>
<comment type="caution">
    <text evidence="5">The sequence shown here is derived from an EMBL/GenBank/DDBJ whole genome shotgun (WGS) entry which is preliminary data.</text>
</comment>
<dbReference type="SMART" id="SM00854">
    <property type="entry name" value="PGA_cap"/>
    <property type="match status" value="1"/>
</dbReference>
<name>A0A0G0UK74_9BACT</name>
<gene>
    <name evidence="5" type="ORF">UT84_C0009G0024</name>
</gene>
<organism evidence="5 6">
    <name type="scientific">Candidatus Curtissbacteria bacterium GW2011_GWA1_40_16</name>
    <dbReference type="NCBI Taxonomy" id="1618405"/>
    <lineage>
        <taxon>Bacteria</taxon>
        <taxon>Candidatus Curtissiibacteriota</taxon>
    </lineage>
</organism>
<dbReference type="Proteomes" id="UP000034531">
    <property type="component" value="Unassembled WGS sequence"/>
</dbReference>
<evidence type="ECO:0000259" key="4">
    <source>
        <dbReference type="SMART" id="SM00854"/>
    </source>
</evidence>
<dbReference type="Gene3D" id="3.60.21.10">
    <property type="match status" value="1"/>
</dbReference>
<comment type="similarity">
    <text evidence="1">Belongs to the CapA family.</text>
</comment>